<dbReference type="InterPro" id="IPR027417">
    <property type="entry name" value="P-loop_NTPase"/>
</dbReference>
<dbReference type="AlphaFoldDB" id="A0A1F7RP45"/>
<dbReference type="HAMAP" id="MF_01249">
    <property type="entry name" value="HPr_kinase"/>
    <property type="match status" value="1"/>
</dbReference>
<evidence type="ECO:0000256" key="11">
    <source>
        <dbReference type="ARBA" id="ARBA00023268"/>
    </source>
</evidence>
<keyword evidence="4 13" id="KW-0723">Serine/threonine-protein kinase</keyword>
<dbReference type="PANTHER" id="PTHR30305">
    <property type="entry name" value="PROTEIN YJDM-RELATED"/>
    <property type="match status" value="1"/>
</dbReference>
<proteinExistence type="inferred from homology"/>
<evidence type="ECO:0000256" key="9">
    <source>
        <dbReference type="ARBA" id="ARBA00022840"/>
    </source>
</evidence>
<feature type="active site" evidence="13">
    <location>
        <position position="164"/>
    </location>
</feature>
<dbReference type="GO" id="GO:0004674">
    <property type="term" value="F:protein serine/threonine kinase activity"/>
    <property type="evidence" value="ECO:0007669"/>
    <property type="project" value="UniProtKB-KW"/>
</dbReference>
<evidence type="ECO:0000313" key="16">
    <source>
        <dbReference type="EMBL" id="OGL43336.1"/>
    </source>
</evidence>
<dbReference type="GO" id="GO:0006109">
    <property type="term" value="P:regulation of carbohydrate metabolic process"/>
    <property type="evidence" value="ECO:0007669"/>
    <property type="project" value="UniProtKB-UniRule"/>
</dbReference>
<dbReference type="SUPFAM" id="SSF53795">
    <property type="entry name" value="PEP carboxykinase-like"/>
    <property type="match status" value="1"/>
</dbReference>
<gene>
    <name evidence="13" type="primary">hprK</name>
    <name evidence="16" type="ORF">A2042_02305</name>
</gene>
<evidence type="ECO:0000256" key="8">
    <source>
        <dbReference type="ARBA" id="ARBA00022777"/>
    </source>
</evidence>
<evidence type="ECO:0000256" key="7">
    <source>
        <dbReference type="ARBA" id="ARBA00022741"/>
    </source>
</evidence>
<dbReference type="Pfam" id="PF02603">
    <property type="entry name" value="Hpr_kinase_N"/>
    <property type="match status" value="1"/>
</dbReference>
<dbReference type="Gene3D" id="3.40.1390.20">
    <property type="entry name" value="HprK N-terminal domain-like"/>
    <property type="match status" value="1"/>
</dbReference>
<evidence type="ECO:0000259" key="14">
    <source>
        <dbReference type="Pfam" id="PF02603"/>
    </source>
</evidence>
<dbReference type="SUPFAM" id="SSF75138">
    <property type="entry name" value="HprK N-terminal domain-like"/>
    <property type="match status" value="1"/>
</dbReference>
<reference evidence="16 17" key="1">
    <citation type="journal article" date="2016" name="Nat. Commun.">
        <title>Thousands of microbial genomes shed light on interconnected biogeochemical processes in an aquifer system.</title>
        <authorList>
            <person name="Anantharaman K."/>
            <person name="Brown C.T."/>
            <person name="Hug L.A."/>
            <person name="Sharon I."/>
            <person name="Castelle C.J."/>
            <person name="Probst A.J."/>
            <person name="Thomas B.C."/>
            <person name="Singh A."/>
            <person name="Wilkins M.J."/>
            <person name="Karaoz U."/>
            <person name="Brodie E.L."/>
            <person name="Williams K.H."/>
            <person name="Hubbard S.S."/>
            <person name="Banfield J.F."/>
        </authorList>
    </citation>
    <scope>NUCLEOTIDE SEQUENCE [LARGE SCALE GENOMIC DNA]</scope>
</reference>
<dbReference type="FunFam" id="3.40.50.300:FF:000174">
    <property type="entry name" value="HPr kinase/phosphorylase"/>
    <property type="match status" value="1"/>
</dbReference>
<dbReference type="Gene3D" id="3.40.50.300">
    <property type="entry name" value="P-loop containing nucleotide triphosphate hydrolases"/>
    <property type="match status" value="1"/>
</dbReference>
<evidence type="ECO:0000256" key="4">
    <source>
        <dbReference type="ARBA" id="ARBA00022527"/>
    </source>
</evidence>
<feature type="region of interest" description="Important for the catalytic mechanism of dephosphorylation" evidence="13">
    <location>
        <begin position="269"/>
        <end position="274"/>
    </location>
</feature>
<feature type="binding site" evidence="13">
    <location>
        <begin position="158"/>
        <end position="165"/>
    </location>
    <ligand>
        <name>ATP</name>
        <dbReference type="ChEBI" id="CHEBI:30616"/>
    </ligand>
</feature>
<evidence type="ECO:0000256" key="13">
    <source>
        <dbReference type="HAMAP-Rule" id="MF_01249"/>
    </source>
</evidence>
<dbReference type="GO" id="GO:0004712">
    <property type="term" value="F:protein serine/threonine/tyrosine kinase activity"/>
    <property type="evidence" value="ECO:0007669"/>
    <property type="project" value="UniProtKB-UniRule"/>
</dbReference>
<evidence type="ECO:0000256" key="12">
    <source>
        <dbReference type="ARBA" id="ARBA00047657"/>
    </source>
</evidence>
<evidence type="ECO:0000256" key="10">
    <source>
        <dbReference type="ARBA" id="ARBA00022842"/>
    </source>
</evidence>
<evidence type="ECO:0000313" key="17">
    <source>
        <dbReference type="Proteomes" id="UP000178526"/>
    </source>
</evidence>
<feature type="region of interest" description="Important for the catalytic mechanism of both phosphorylation and dephosphorylation" evidence="13">
    <location>
        <begin position="206"/>
        <end position="215"/>
    </location>
</feature>
<dbReference type="NCBIfam" id="TIGR00679">
    <property type="entry name" value="hpr-ser"/>
    <property type="match status" value="1"/>
</dbReference>
<evidence type="ECO:0000256" key="3">
    <source>
        <dbReference type="ARBA" id="ARBA00006883"/>
    </source>
</evidence>
<comment type="function">
    <text evidence="13">Catalyzes the ATP- as well as the pyrophosphate-dependent phosphorylation of a specific serine residue in HPr, a phosphocarrier protein of the phosphoenolpyruvate-dependent sugar phosphotransferase system (PTS). HprK/P also catalyzes the pyrophosphate-producing, inorganic phosphate-dependent dephosphorylation (phosphorolysis) of seryl-phosphorylated HPr (P-Ser-HPr).</text>
</comment>
<dbReference type="Pfam" id="PF07475">
    <property type="entry name" value="Hpr_kinase_C"/>
    <property type="match status" value="1"/>
</dbReference>
<dbReference type="InterPro" id="IPR011104">
    <property type="entry name" value="Hpr_kin/Pase_C"/>
</dbReference>
<dbReference type="GO" id="GO:0005524">
    <property type="term" value="F:ATP binding"/>
    <property type="evidence" value="ECO:0007669"/>
    <property type="project" value="UniProtKB-UniRule"/>
</dbReference>
<feature type="domain" description="HPr kinase/phosphorylase C-terminal" evidence="15">
    <location>
        <begin position="135"/>
        <end position="303"/>
    </location>
</feature>
<feature type="active site" description="Proton acceptor; for phosphorylation activity. Proton donor; for dephosphorylation activity" evidence="13">
    <location>
        <position position="182"/>
    </location>
</feature>
<evidence type="ECO:0000259" key="15">
    <source>
        <dbReference type="Pfam" id="PF07475"/>
    </source>
</evidence>
<protein>
    <recommendedName>
        <fullName evidence="13">HPr kinase/phosphorylase</fullName>
        <shortName evidence="13">HPrK/P</shortName>
        <ecNumber evidence="13">2.7.11.-</ecNumber>
        <ecNumber evidence="13">2.7.4.-</ecNumber>
    </recommendedName>
    <alternativeName>
        <fullName evidence="13">HPr(Ser) kinase/phosphorylase</fullName>
    </alternativeName>
</protein>
<keyword evidence="7 13" id="KW-0547">Nucleotide-binding</keyword>
<feature type="binding site" evidence="13">
    <location>
        <position position="165"/>
    </location>
    <ligand>
        <name>Mg(2+)</name>
        <dbReference type="ChEBI" id="CHEBI:18420"/>
    </ligand>
</feature>
<dbReference type="InterPro" id="IPR028979">
    <property type="entry name" value="Ser_kin/Pase_Hpr-like_N_sf"/>
</dbReference>
<evidence type="ECO:0000256" key="1">
    <source>
        <dbReference type="ARBA" id="ARBA00001120"/>
    </source>
</evidence>
<comment type="miscellaneous">
    <text evidence="13">Both phosphorylation and phosphorolysis are carried out by the same active site and suggest a common mechanism for both reactions.</text>
</comment>
<comment type="cofactor">
    <cofactor evidence="2 13">
        <name>Mg(2+)</name>
        <dbReference type="ChEBI" id="CHEBI:18420"/>
    </cofactor>
</comment>
<dbReference type="GO" id="GO:0000287">
    <property type="term" value="F:magnesium ion binding"/>
    <property type="evidence" value="ECO:0007669"/>
    <property type="project" value="UniProtKB-UniRule"/>
</dbReference>
<accession>A0A1F7RP45</accession>
<evidence type="ECO:0000256" key="5">
    <source>
        <dbReference type="ARBA" id="ARBA00022679"/>
    </source>
</evidence>
<dbReference type="EMBL" id="MGDB01000005">
    <property type="protein sequence ID" value="OGL43336.1"/>
    <property type="molecule type" value="Genomic_DNA"/>
</dbReference>
<dbReference type="InterPro" id="IPR003755">
    <property type="entry name" value="HPr(Ser)_kin/Pase"/>
</dbReference>
<dbReference type="InterPro" id="IPR011126">
    <property type="entry name" value="Hpr_kin/Pase_Hpr_N"/>
</dbReference>
<keyword evidence="9 13" id="KW-0067">ATP-binding</keyword>
<dbReference type="Proteomes" id="UP000178526">
    <property type="component" value="Unassembled WGS sequence"/>
</dbReference>
<feature type="active site" evidence="13">
    <location>
        <position position="248"/>
    </location>
</feature>
<feature type="active site" evidence="13">
    <location>
        <position position="143"/>
    </location>
</feature>
<feature type="domain" description="HPr(Ser) kinase/phosphorylase N-terminal" evidence="14">
    <location>
        <begin position="5"/>
        <end position="132"/>
    </location>
</feature>
<dbReference type="EC" id="2.7.11.-" evidence="13"/>
<comment type="similarity">
    <text evidence="3 13">Belongs to the HPrK/P family.</text>
</comment>
<dbReference type="EC" id="2.7.4.-" evidence="13"/>
<keyword evidence="10 13" id="KW-0460">Magnesium</keyword>
<keyword evidence="11 13" id="KW-0511">Multifunctional enzyme</keyword>
<sequence length="315" mass="35227">MAKFIRVKDLLNEMGKELQLSPLTGNLGIENTISDPQIQKPGLVLVGFLRHLHPSRVQIFGNSEISFFRTLSKKEQKKVIDDYFSSRISCLVISRVPRIPAIILESAEQRGISLIKSNLPSSDLISNITTYLENRLASTITIHGVFVEVFGVGVLILGKSGVGKSEIVLDLVVKGHRLVADDVVEIKKTSSKTLVGQSSLDIRYHMEIRGLGIINIKDLFGVTSIRSSKKIELVVELEEWRTSTEYDRLGLDEKVHKILGVKVQKIQMPVAPGRNMSMIIEVAARNHLLKKMGYHSAEELNQKLLSKIREEARTI</sequence>
<dbReference type="GO" id="GO:0000155">
    <property type="term" value="F:phosphorelay sensor kinase activity"/>
    <property type="evidence" value="ECO:0007669"/>
    <property type="project" value="InterPro"/>
</dbReference>
<dbReference type="PANTHER" id="PTHR30305:SF1">
    <property type="entry name" value="HPR KINASE_PHOSPHORYLASE"/>
    <property type="match status" value="1"/>
</dbReference>
<evidence type="ECO:0000256" key="2">
    <source>
        <dbReference type="ARBA" id="ARBA00001946"/>
    </source>
</evidence>
<feature type="binding site" evidence="13">
    <location>
        <position position="207"/>
    </location>
    <ligand>
        <name>Mg(2+)</name>
        <dbReference type="ChEBI" id="CHEBI:18420"/>
    </ligand>
</feature>
<comment type="caution">
    <text evidence="16">The sequence shown here is derived from an EMBL/GenBank/DDBJ whole genome shotgun (WGS) entry which is preliminary data.</text>
</comment>
<name>A0A1F7RP45_9BACT</name>
<comment type="catalytic activity">
    <reaction evidence="1 13">
        <text>[HPr protein]-L-serine + ATP = [HPr protein]-O-phospho-L-serine + ADP + H(+)</text>
        <dbReference type="Rhea" id="RHEA:46600"/>
        <dbReference type="Rhea" id="RHEA-COMP:11602"/>
        <dbReference type="Rhea" id="RHEA-COMP:11603"/>
        <dbReference type="ChEBI" id="CHEBI:15378"/>
        <dbReference type="ChEBI" id="CHEBI:29999"/>
        <dbReference type="ChEBI" id="CHEBI:30616"/>
        <dbReference type="ChEBI" id="CHEBI:83421"/>
        <dbReference type="ChEBI" id="CHEBI:456216"/>
    </reaction>
</comment>
<evidence type="ECO:0000256" key="6">
    <source>
        <dbReference type="ARBA" id="ARBA00022723"/>
    </source>
</evidence>
<comment type="domain">
    <text evidence="13">The Walker A ATP-binding motif also binds Pi and PPi.</text>
</comment>
<organism evidence="16 17">
    <name type="scientific">Candidatus Schekmanbacteria bacterium GWA2_38_11</name>
    <dbReference type="NCBI Taxonomy" id="1817876"/>
    <lineage>
        <taxon>Bacteria</taxon>
        <taxon>Candidatus Schekmaniibacteriota</taxon>
    </lineage>
</organism>
<comment type="subunit">
    <text evidence="13">Homohexamer.</text>
</comment>
<keyword evidence="6 13" id="KW-0479">Metal-binding</keyword>
<keyword evidence="8 13" id="KW-0418">Kinase</keyword>
<comment type="catalytic activity">
    <reaction evidence="12 13">
        <text>[HPr protein]-O-phospho-L-serine + phosphate + H(+) = [HPr protein]-L-serine + diphosphate</text>
        <dbReference type="Rhea" id="RHEA:46604"/>
        <dbReference type="Rhea" id="RHEA-COMP:11602"/>
        <dbReference type="Rhea" id="RHEA-COMP:11603"/>
        <dbReference type="ChEBI" id="CHEBI:15378"/>
        <dbReference type="ChEBI" id="CHEBI:29999"/>
        <dbReference type="ChEBI" id="CHEBI:33019"/>
        <dbReference type="ChEBI" id="CHEBI:43474"/>
        <dbReference type="ChEBI" id="CHEBI:83421"/>
    </reaction>
</comment>
<dbReference type="CDD" id="cd01918">
    <property type="entry name" value="HprK_C"/>
    <property type="match status" value="1"/>
</dbReference>
<keyword evidence="5 13" id="KW-0808">Transferase</keyword>